<dbReference type="InterPro" id="IPR039425">
    <property type="entry name" value="RNA_pol_sigma-70-like"/>
</dbReference>
<name>A0A0K1PES5_9BACT</name>
<comment type="similarity">
    <text evidence="1">Belongs to the sigma-70 factor family. ECF subfamily.</text>
</comment>
<dbReference type="GO" id="GO:0016987">
    <property type="term" value="F:sigma factor activity"/>
    <property type="evidence" value="ECO:0007669"/>
    <property type="project" value="UniProtKB-KW"/>
</dbReference>
<dbReference type="SUPFAM" id="SSF88946">
    <property type="entry name" value="Sigma2 domain of RNA polymerase sigma factors"/>
    <property type="match status" value="1"/>
</dbReference>
<evidence type="ECO:0000313" key="8">
    <source>
        <dbReference type="EMBL" id="AKU92002.1"/>
    </source>
</evidence>
<reference evidence="8 9" key="1">
    <citation type="submission" date="2015-08" db="EMBL/GenBank/DDBJ databases">
        <authorList>
            <person name="Babu N.S."/>
            <person name="Beckwith C.J."/>
            <person name="Beseler K.G."/>
            <person name="Brison A."/>
            <person name="Carone J.V."/>
            <person name="Caskin T.P."/>
            <person name="Diamond M."/>
            <person name="Durham M.E."/>
            <person name="Foxe J.M."/>
            <person name="Go M."/>
            <person name="Henderson B.A."/>
            <person name="Jones I.B."/>
            <person name="McGettigan J.A."/>
            <person name="Micheletti S.J."/>
            <person name="Nasrallah M.E."/>
            <person name="Ortiz D."/>
            <person name="Piller C.R."/>
            <person name="Privatt S.R."/>
            <person name="Schneider S.L."/>
            <person name="Sharp S."/>
            <person name="Smith T.C."/>
            <person name="Stanton J.D."/>
            <person name="Ullery H.E."/>
            <person name="Wilson R.J."/>
            <person name="Serrano M.G."/>
            <person name="Buck G."/>
            <person name="Lee V."/>
            <person name="Wang Y."/>
            <person name="Carvalho R."/>
            <person name="Voegtly L."/>
            <person name="Shi R."/>
            <person name="Duckworth R."/>
            <person name="Johnson A."/>
            <person name="Loviza R."/>
            <person name="Walstead R."/>
            <person name="Shah Z."/>
            <person name="Kiflezghi M."/>
            <person name="Wade K."/>
            <person name="Ball S.L."/>
            <person name="Bradley K.W."/>
            <person name="Asai D.J."/>
            <person name="Bowman C.A."/>
            <person name="Russell D.A."/>
            <person name="Pope W.H."/>
            <person name="Jacobs-Sera D."/>
            <person name="Hendrix R.W."/>
            <person name="Hatfull G.F."/>
        </authorList>
    </citation>
    <scope>NUCLEOTIDE SEQUENCE [LARGE SCALE GENOMIC DNA]</scope>
    <source>
        <strain evidence="8 9">DSM 27710</strain>
    </source>
</reference>
<dbReference type="PANTHER" id="PTHR43133">
    <property type="entry name" value="RNA POLYMERASE ECF-TYPE SIGMA FACTO"/>
    <property type="match status" value="1"/>
</dbReference>
<keyword evidence="2" id="KW-0805">Transcription regulation</keyword>
<dbReference type="PANTHER" id="PTHR43133:SF8">
    <property type="entry name" value="RNA POLYMERASE SIGMA FACTOR HI_1459-RELATED"/>
    <property type="match status" value="1"/>
</dbReference>
<dbReference type="STRING" id="1391653.AKJ08_2389"/>
<gene>
    <name evidence="8" type="ORF">AKJ08_2389</name>
</gene>
<dbReference type="Gene3D" id="1.10.1740.10">
    <property type="match status" value="1"/>
</dbReference>
<proteinExistence type="inferred from homology"/>
<dbReference type="Pfam" id="PF08281">
    <property type="entry name" value="Sigma70_r4_2"/>
    <property type="match status" value="1"/>
</dbReference>
<feature type="domain" description="RNA polymerase sigma-70 region 2" evidence="6">
    <location>
        <begin position="25"/>
        <end position="83"/>
    </location>
</feature>
<keyword evidence="9" id="KW-1185">Reference proteome</keyword>
<dbReference type="EMBL" id="CP012332">
    <property type="protein sequence ID" value="AKU92002.1"/>
    <property type="molecule type" value="Genomic_DNA"/>
</dbReference>
<dbReference type="SUPFAM" id="SSF88659">
    <property type="entry name" value="Sigma3 and sigma4 domains of RNA polymerase sigma factors"/>
    <property type="match status" value="1"/>
</dbReference>
<keyword evidence="4" id="KW-0238">DNA-binding</keyword>
<evidence type="ECO:0000256" key="3">
    <source>
        <dbReference type="ARBA" id="ARBA00023082"/>
    </source>
</evidence>
<dbReference type="InterPro" id="IPR007627">
    <property type="entry name" value="RNA_pol_sigma70_r2"/>
</dbReference>
<protein>
    <submittedName>
        <fullName evidence="8">DNA-directed RNA polymerase specialized sigma subunit, sigma24-like</fullName>
    </submittedName>
</protein>
<dbReference type="Proteomes" id="UP000055590">
    <property type="component" value="Chromosome"/>
</dbReference>
<dbReference type="InterPro" id="IPR014284">
    <property type="entry name" value="RNA_pol_sigma-70_dom"/>
</dbReference>
<dbReference type="GO" id="GO:0006352">
    <property type="term" value="P:DNA-templated transcription initiation"/>
    <property type="evidence" value="ECO:0007669"/>
    <property type="project" value="InterPro"/>
</dbReference>
<sequence>MGCCGSNDMRESPTIAENLYGQNDRFLRFVERRVGSKALAEEILQDAYVKSLTSAGSVRDDESITAWFYRLLRNAIIDGQRRRGVESRSLERIAVEPGEAEPLPDAALMDAVCSCVGALVDTLKPEYAAAIRRVEVEGSAVGAFAEEAGITPNNARVRLHRAREALRRAVTEYCGSCAGGGCRDCSCQSPRPA</sequence>
<feature type="domain" description="RNA polymerase sigma factor 70 region 4 type 2" evidence="7">
    <location>
        <begin position="115"/>
        <end position="166"/>
    </location>
</feature>
<dbReference type="Gene3D" id="1.10.10.10">
    <property type="entry name" value="Winged helix-like DNA-binding domain superfamily/Winged helix DNA-binding domain"/>
    <property type="match status" value="1"/>
</dbReference>
<evidence type="ECO:0000256" key="5">
    <source>
        <dbReference type="ARBA" id="ARBA00023163"/>
    </source>
</evidence>
<evidence type="ECO:0000259" key="6">
    <source>
        <dbReference type="Pfam" id="PF04542"/>
    </source>
</evidence>
<dbReference type="InterPro" id="IPR013325">
    <property type="entry name" value="RNA_pol_sigma_r2"/>
</dbReference>
<dbReference type="Pfam" id="PF04542">
    <property type="entry name" value="Sigma70_r2"/>
    <property type="match status" value="1"/>
</dbReference>
<dbReference type="KEGG" id="vin:AKJ08_2389"/>
<evidence type="ECO:0000256" key="4">
    <source>
        <dbReference type="ARBA" id="ARBA00023125"/>
    </source>
</evidence>
<keyword evidence="5" id="KW-0804">Transcription</keyword>
<accession>A0A0K1PES5</accession>
<dbReference type="InterPro" id="IPR036388">
    <property type="entry name" value="WH-like_DNA-bd_sf"/>
</dbReference>
<evidence type="ECO:0000259" key="7">
    <source>
        <dbReference type="Pfam" id="PF08281"/>
    </source>
</evidence>
<evidence type="ECO:0000256" key="2">
    <source>
        <dbReference type="ARBA" id="ARBA00023015"/>
    </source>
</evidence>
<organism evidence="8 9">
    <name type="scientific">Vulgatibacter incomptus</name>
    <dbReference type="NCBI Taxonomy" id="1391653"/>
    <lineage>
        <taxon>Bacteria</taxon>
        <taxon>Pseudomonadati</taxon>
        <taxon>Myxococcota</taxon>
        <taxon>Myxococcia</taxon>
        <taxon>Myxococcales</taxon>
        <taxon>Cystobacterineae</taxon>
        <taxon>Vulgatibacteraceae</taxon>
        <taxon>Vulgatibacter</taxon>
    </lineage>
</organism>
<dbReference type="GO" id="GO:0000428">
    <property type="term" value="C:DNA-directed RNA polymerase complex"/>
    <property type="evidence" value="ECO:0007669"/>
    <property type="project" value="UniProtKB-KW"/>
</dbReference>
<dbReference type="GO" id="GO:0003677">
    <property type="term" value="F:DNA binding"/>
    <property type="evidence" value="ECO:0007669"/>
    <property type="project" value="UniProtKB-KW"/>
</dbReference>
<keyword evidence="3" id="KW-0731">Sigma factor</keyword>
<keyword evidence="8" id="KW-0240">DNA-directed RNA polymerase</keyword>
<dbReference type="NCBIfam" id="TIGR02937">
    <property type="entry name" value="sigma70-ECF"/>
    <property type="match status" value="1"/>
</dbReference>
<dbReference type="InterPro" id="IPR013324">
    <property type="entry name" value="RNA_pol_sigma_r3/r4-like"/>
</dbReference>
<dbReference type="OrthoDB" id="9803470at2"/>
<evidence type="ECO:0000256" key="1">
    <source>
        <dbReference type="ARBA" id="ARBA00010641"/>
    </source>
</evidence>
<evidence type="ECO:0000313" key="9">
    <source>
        <dbReference type="Proteomes" id="UP000055590"/>
    </source>
</evidence>
<dbReference type="InterPro" id="IPR013249">
    <property type="entry name" value="RNA_pol_sigma70_r4_t2"/>
</dbReference>
<dbReference type="AlphaFoldDB" id="A0A0K1PES5"/>